<keyword evidence="1" id="KW-0677">Repeat</keyword>
<protein>
    <submittedName>
        <fullName evidence="5">Aspartyl protease family protein</fullName>
    </submittedName>
</protein>
<accession>A0ABT8Y9R6</accession>
<dbReference type="RefSeq" id="WP_303542774.1">
    <property type="nucleotide sequence ID" value="NZ_JAUOTP010000004.1"/>
</dbReference>
<dbReference type="GO" id="GO:0006508">
    <property type="term" value="P:proteolysis"/>
    <property type="evidence" value="ECO:0007669"/>
    <property type="project" value="UniProtKB-KW"/>
</dbReference>
<feature type="signal peptide" evidence="4">
    <location>
        <begin position="1"/>
        <end position="23"/>
    </location>
</feature>
<dbReference type="EMBL" id="JAUOTP010000004">
    <property type="protein sequence ID" value="MDO6415072.1"/>
    <property type="molecule type" value="Genomic_DNA"/>
</dbReference>
<gene>
    <name evidence="5" type="ORF">Q4F19_11835</name>
</gene>
<keyword evidence="6" id="KW-1185">Reference proteome</keyword>
<dbReference type="InterPro" id="IPR019734">
    <property type="entry name" value="TPR_rpt"/>
</dbReference>
<evidence type="ECO:0000313" key="6">
    <source>
        <dbReference type="Proteomes" id="UP001169764"/>
    </source>
</evidence>
<dbReference type="PROSITE" id="PS50005">
    <property type="entry name" value="TPR"/>
    <property type="match status" value="1"/>
</dbReference>
<evidence type="ECO:0000256" key="3">
    <source>
        <dbReference type="PROSITE-ProRule" id="PRU00339"/>
    </source>
</evidence>
<dbReference type="GO" id="GO:0008233">
    <property type="term" value="F:peptidase activity"/>
    <property type="evidence" value="ECO:0007669"/>
    <property type="project" value="UniProtKB-KW"/>
</dbReference>
<feature type="chain" id="PRO_5046981795" evidence="4">
    <location>
        <begin position="24"/>
        <end position="591"/>
    </location>
</feature>
<proteinExistence type="predicted"/>
<evidence type="ECO:0000256" key="4">
    <source>
        <dbReference type="SAM" id="SignalP"/>
    </source>
</evidence>
<dbReference type="InterPro" id="IPR050498">
    <property type="entry name" value="Ycf3"/>
</dbReference>
<name>A0ABT8Y9R6_9SPHN</name>
<keyword evidence="4" id="KW-0732">Signal</keyword>
<dbReference type="Pfam" id="PF13975">
    <property type="entry name" value="gag-asp_proteas"/>
    <property type="match status" value="1"/>
</dbReference>
<dbReference type="Pfam" id="PF13650">
    <property type="entry name" value="Asp_protease_2"/>
    <property type="match status" value="1"/>
</dbReference>
<feature type="repeat" description="TPR" evidence="3">
    <location>
        <begin position="333"/>
        <end position="366"/>
    </location>
</feature>
<dbReference type="PANTHER" id="PTHR44858">
    <property type="entry name" value="TETRATRICOPEPTIDE REPEAT PROTEIN 6"/>
    <property type="match status" value="1"/>
</dbReference>
<organism evidence="5 6">
    <name type="scientific">Sphingomonas natans</name>
    <dbReference type="NCBI Taxonomy" id="3063330"/>
    <lineage>
        <taxon>Bacteria</taxon>
        <taxon>Pseudomonadati</taxon>
        <taxon>Pseudomonadota</taxon>
        <taxon>Alphaproteobacteria</taxon>
        <taxon>Sphingomonadales</taxon>
        <taxon>Sphingomonadaceae</taxon>
        <taxon>Sphingomonas</taxon>
    </lineage>
</organism>
<sequence length="591" mass="62438">MSKRWLRYVAVALLAPLPSRALAACQIRQFLELPVTMSGPRPIVSASIGGKDARLILDSGAFFSTLSRASAQEYGLQLAAAPSWFRLRGINGDASASFATVKDFGLAGATLPRVDFIVGGSDTGTVGLLGQNILGIADVEYDLPHGHVRLMKADDCAVDSLAYWATGRPYSIVPLVPRQPPFQTHTIGTVTINGVKLKAVFDTGAGSSILTLAAAKRAGVTPESPGVEPAGIATGLGSKSARSWIATFATIEIGGEALKHPKIRFGDVTLGQADMLIGADFFLSHRIYVANKASKMLITYEGGPLFGLNPRGAVDPEGKKLDLTDKTPEPTDAEGYSRRAAILSSQGRFEPAIADLDRAIALAPAVGRYFGQRAIARLANGQLLLAAADFDRALQADPGDADARIARAGMRLGGRDPKGAAEDLAIVDKALPPTSDKRLVLGQMLDAAGQLDASVGNFDAWLKSHPQDAKRAVALNGRCWVRAQLNRDLDGALDDCNAALKQRPGTASYLDSRALVRFRRGELAAALADYDAALKDYVPPKIAPRSAWTLYARSLVKRRLGDTAGAEADRAAALAAAPGVEERARRMGLSG</sequence>
<dbReference type="InterPro" id="IPR021109">
    <property type="entry name" value="Peptidase_aspartic_dom_sf"/>
</dbReference>
<evidence type="ECO:0000256" key="1">
    <source>
        <dbReference type="ARBA" id="ARBA00022737"/>
    </source>
</evidence>
<keyword evidence="5" id="KW-0378">Hydrolase</keyword>
<evidence type="ECO:0000313" key="5">
    <source>
        <dbReference type="EMBL" id="MDO6415072.1"/>
    </source>
</evidence>
<dbReference type="InterPro" id="IPR011990">
    <property type="entry name" value="TPR-like_helical_dom_sf"/>
</dbReference>
<dbReference type="Proteomes" id="UP001169764">
    <property type="component" value="Unassembled WGS sequence"/>
</dbReference>
<dbReference type="CDD" id="cd05483">
    <property type="entry name" value="retropepsin_like_bacteria"/>
    <property type="match status" value="2"/>
</dbReference>
<dbReference type="SMART" id="SM00028">
    <property type="entry name" value="TPR"/>
    <property type="match status" value="5"/>
</dbReference>
<dbReference type="Gene3D" id="1.25.40.10">
    <property type="entry name" value="Tetratricopeptide repeat domain"/>
    <property type="match status" value="2"/>
</dbReference>
<dbReference type="InterPro" id="IPR034122">
    <property type="entry name" value="Retropepsin-like_bacterial"/>
</dbReference>
<evidence type="ECO:0000256" key="2">
    <source>
        <dbReference type="ARBA" id="ARBA00022803"/>
    </source>
</evidence>
<keyword evidence="2 3" id="KW-0802">TPR repeat</keyword>
<dbReference type="Gene3D" id="2.40.70.10">
    <property type="entry name" value="Acid Proteases"/>
    <property type="match status" value="2"/>
</dbReference>
<comment type="caution">
    <text evidence="5">The sequence shown here is derived from an EMBL/GenBank/DDBJ whole genome shotgun (WGS) entry which is preliminary data.</text>
</comment>
<reference evidence="5" key="1">
    <citation type="submission" date="2023-07" db="EMBL/GenBank/DDBJ databases">
        <authorList>
            <person name="Kim M."/>
        </authorList>
    </citation>
    <scope>NUCLEOTIDE SEQUENCE</scope>
    <source>
        <strain evidence="5">BIUV-7</strain>
    </source>
</reference>
<dbReference type="PANTHER" id="PTHR44858:SF1">
    <property type="entry name" value="UDP-N-ACETYLGLUCOSAMINE--PEPTIDE N-ACETYLGLUCOSAMINYLTRANSFERASE SPINDLY-RELATED"/>
    <property type="match status" value="1"/>
</dbReference>
<keyword evidence="5" id="KW-0645">Protease</keyword>
<dbReference type="SUPFAM" id="SSF50630">
    <property type="entry name" value="Acid proteases"/>
    <property type="match status" value="2"/>
</dbReference>
<dbReference type="SUPFAM" id="SSF48452">
    <property type="entry name" value="TPR-like"/>
    <property type="match status" value="2"/>
</dbReference>